<evidence type="ECO:0000256" key="2">
    <source>
        <dbReference type="ARBA" id="ARBA00022448"/>
    </source>
</evidence>
<keyword evidence="4" id="KW-0762">Sugar transport</keyword>
<evidence type="ECO:0000313" key="12">
    <source>
        <dbReference type="Proteomes" id="UP001321861"/>
    </source>
</evidence>
<evidence type="ECO:0000256" key="4">
    <source>
        <dbReference type="ARBA" id="ARBA00022597"/>
    </source>
</evidence>
<name>A0AAU9CX21_9LACO</name>
<keyword evidence="3" id="KW-1003">Cell membrane</keyword>
<evidence type="ECO:0000256" key="6">
    <source>
        <dbReference type="ARBA" id="ARBA00022989"/>
    </source>
</evidence>
<dbReference type="RefSeq" id="WP_317636429.1">
    <property type="nucleotide sequence ID" value="NZ_AP026802.1"/>
</dbReference>
<evidence type="ECO:0000256" key="5">
    <source>
        <dbReference type="ARBA" id="ARBA00022692"/>
    </source>
</evidence>
<dbReference type="AlphaFoldDB" id="A0AAU9CX21"/>
<keyword evidence="12" id="KW-1185">Reference proteome</keyword>
<dbReference type="EMBL" id="AP026802">
    <property type="protein sequence ID" value="BDR58550.1"/>
    <property type="molecule type" value="Genomic_DNA"/>
</dbReference>
<evidence type="ECO:0000256" key="1">
    <source>
        <dbReference type="ARBA" id="ARBA00004651"/>
    </source>
</evidence>
<feature type="transmembrane region" description="Helical" evidence="8">
    <location>
        <begin position="318"/>
        <end position="339"/>
    </location>
</feature>
<dbReference type="KEGG" id="xap:XA3_09700"/>
<reference evidence="10 12" key="1">
    <citation type="journal article" date="2023" name="Microbiol. Spectr.">
        <title>Symbiosis of Carpenter Bees with Uncharacterized Lactic Acid Bacteria Showing NAD Auxotrophy.</title>
        <authorList>
            <person name="Kawasaki S."/>
            <person name="Ozawa K."/>
            <person name="Mori T."/>
            <person name="Yamamoto A."/>
            <person name="Ito M."/>
            <person name="Ohkuma M."/>
            <person name="Sakamoto M."/>
            <person name="Matsutani M."/>
        </authorList>
    </citation>
    <scope>NUCLEOTIDE SEQUENCE [LARGE SCALE GENOMIC DNA]</scope>
    <source>
        <strain evidence="10 12">XA3</strain>
    </source>
</reference>
<feature type="domain" description="Phosphotransferase system EIIC" evidence="9">
    <location>
        <begin position="18"/>
        <end position="354"/>
    </location>
</feature>
<evidence type="ECO:0000256" key="3">
    <source>
        <dbReference type="ARBA" id="ARBA00022475"/>
    </source>
</evidence>
<feature type="transmembrane region" description="Helical" evidence="8">
    <location>
        <begin position="152"/>
        <end position="171"/>
    </location>
</feature>
<feature type="transmembrane region" description="Helical" evidence="8">
    <location>
        <begin position="20"/>
        <end position="44"/>
    </location>
</feature>
<evidence type="ECO:0000313" key="11">
    <source>
        <dbReference type="EMBL" id="BDR58550.1"/>
    </source>
</evidence>
<dbReference type="KEGG" id="xap:XA3_09910"/>
<dbReference type="EMBL" id="AP026802">
    <property type="protein sequence ID" value="BDR58529.1"/>
    <property type="molecule type" value="Genomic_DNA"/>
</dbReference>
<organism evidence="10 12">
    <name type="scientific">Xylocopilactobacillus apicola</name>
    <dbReference type="NCBI Taxonomy" id="2932184"/>
    <lineage>
        <taxon>Bacteria</taxon>
        <taxon>Bacillati</taxon>
        <taxon>Bacillota</taxon>
        <taxon>Bacilli</taxon>
        <taxon>Lactobacillales</taxon>
        <taxon>Lactobacillaceae</taxon>
        <taxon>Xylocopilactobacillus</taxon>
    </lineage>
</organism>
<feature type="transmembrane region" description="Helical" evidence="8">
    <location>
        <begin position="191"/>
        <end position="217"/>
    </location>
</feature>
<protein>
    <submittedName>
        <fullName evidence="10">Membrane protein</fullName>
    </submittedName>
</protein>
<evidence type="ECO:0000256" key="7">
    <source>
        <dbReference type="ARBA" id="ARBA00023136"/>
    </source>
</evidence>
<evidence type="ECO:0000256" key="8">
    <source>
        <dbReference type="SAM" id="Phobius"/>
    </source>
</evidence>
<feature type="transmembrane region" description="Helical" evidence="8">
    <location>
        <begin position="122"/>
        <end position="140"/>
    </location>
</feature>
<dbReference type="GO" id="GO:0009401">
    <property type="term" value="P:phosphoenolpyruvate-dependent sugar phosphotransferase system"/>
    <property type="evidence" value="ECO:0007669"/>
    <property type="project" value="InterPro"/>
</dbReference>
<keyword evidence="7 8" id="KW-0472">Membrane</keyword>
<feature type="transmembrane region" description="Helical" evidence="8">
    <location>
        <begin position="224"/>
        <end position="243"/>
    </location>
</feature>
<evidence type="ECO:0000259" key="9">
    <source>
        <dbReference type="Pfam" id="PF13303"/>
    </source>
</evidence>
<accession>A0AAU9CX21</accession>
<comment type="subcellular location">
    <subcellularLocation>
        <location evidence="1">Cell membrane</location>
        <topology evidence="1">Multi-pass membrane protein</topology>
    </subcellularLocation>
</comment>
<sequence length="362" mass="37509">MTNEATQEKITASSFMNNILAGTATGIIVGLLPNAVLSGILKLFGPNPIAVQLTRVLLTFQFTTPLLIGALIALAFNFTKVDIAIVAGAAYVGSGVTQFNPKILNPVTKAAGMFVSNGTGDLINTMLTAAIAVGLTLLVGDKFGSVKIVAGPILIGGGASWIGLIILPYVAKITVWIGDVINSFTKLQPVLMSILIACMFAVILITPISTVAIGMAIQLNGLSAGAAAMGVAATTIVLVVHSWKVNKSGMTLAIALGAMKMMIPNLFRHPIILLPILTTTIISAIPVAIFGVSGTPASAGFGLVGMVGPLASLDAGKASLNIVVALIVWFVIPIALALISRFIYQNMLHIYDEKVVFAYLGE</sequence>
<gene>
    <name evidence="10" type="ORF">XA3_09700</name>
    <name evidence="11" type="ORF">XA3_09910</name>
</gene>
<dbReference type="InterPro" id="IPR003352">
    <property type="entry name" value="PTS_EIIC"/>
</dbReference>
<feature type="transmembrane region" description="Helical" evidence="8">
    <location>
        <begin position="274"/>
        <end position="298"/>
    </location>
</feature>
<dbReference type="GO" id="GO:0008982">
    <property type="term" value="F:protein-N(PI)-phosphohistidine-sugar phosphotransferase activity"/>
    <property type="evidence" value="ECO:0007669"/>
    <property type="project" value="InterPro"/>
</dbReference>
<keyword evidence="5 8" id="KW-0812">Transmembrane</keyword>
<proteinExistence type="predicted"/>
<dbReference type="GO" id="GO:0005886">
    <property type="term" value="C:plasma membrane"/>
    <property type="evidence" value="ECO:0007669"/>
    <property type="project" value="UniProtKB-SubCell"/>
</dbReference>
<keyword evidence="6 8" id="KW-1133">Transmembrane helix</keyword>
<dbReference type="Proteomes" id="UP001321861">
    <property type="component" value="Chromosome"/>
</dbReference>
<keyword evidence="2" id="KW-0813">Transport</keyword>
<evidence type="ECO:0000313" key="10">
    <source>
        <dbReference type="EMBL" id="BDR58529.1"/>
    </source>
</evidence>
<dbReference type="Pfam" id="PF13303">
    <property type="entry name" value="PTS_EIIC_2"/>
    <property type="match status" value="1"/>
</dbReference>
<feature type="transmembrane region" description="Helical" evidence="8">
    <location>
        <begin position="56"/>
        <end position="76"/>
    </location>
</feature>